<keyword evidence="1 4" id="KW-0663">Pyridoxal phosphate</keyword>
<dbReference type="GO" id="GO:0008483">
    <property type="term" value="F:transaminase activity"/>
    <property type="evidence" value="ECO:0007669"/>
    <property type="project" value="TreeGrafter"/>
</dbReference>
<dbReference type="GO" id="GO:0000271">
    <property type="term" value="P:polysaccharide biosynthetic process"/>
    <property type="evidence" value="ECO:0007669"/>
    <property type="project" value="TreeGrafter"/>
</dbReference>
<dbReference type="InterPro" id="IPR015422">
    <property type="entry name" value="PyrdxlP-dep_Trfase_small"/>
</dbReference>
<dbReference type="GO" id="GO:0030170">
    <property type="term" value="F:pyridoxal phosphate binding"/>
    <property type="evidence" value="ECO:0007669"/>
    <property type="project" value="TreeGrafter"/>
</dbReference>
<dbReference type="RefSeq" id="WP_216359885.1">
    <property type="nucleotide sequence ID" value="NZ_JACHXB010000008.1"/>
</dbReference>
<evidence type="ECO:0000256" key="4">
    <source>
        <dbReference type="PIRSR" id="PIRSR000390-2"/>
    </source>
</evidence>
<evidence type="ECO:0000313" key="7">
    <source>
        <dbReference type="EMBL" id="SNX98744.1"/>
    </source>
</evidence>
<proteinExistence type="inferred from homology"/>
<dbReference type="Proteomes" id="UP000219514">
    <property type="component" value="Unassembled WGS sequence"/>
</dbReference>
<dbReference type="SUPFAM" id="SSF53383">
    <property type="entry name" value="PLP-dependent transferases"/>
    <property type="match status" value="1"/>
</dbReference>
<dbReference type="AlphaFoldDB" id="A0A285EKQ8"/>
<feature type="region of interest" description="Disordered" evidence="6">
    <location>
        <begin position="407"/>
        <end position="431"/>
    </location>
</feature>
<dbReference type="InterPro" id="IPR000653">
    <property type="entry name" value="DegT/StrS_aminotransferase"/>
</dbReference>
<feature type="modified residue" description="N6-(pyridoxal phosphate)lysine" evidence="4">
    <location>
        <position position="214"/>
    </location>
</feature>
<reference evidence="7 8" key="1">
    <citation type="submission" date="2017-09" db="EMBL/GenBank/DDBJ databases">
        <authorList>
            <person name="Ehlers B."/>
            <person name="Leendertz F.H."/>
        </authorList>
    </citation>
    <scope>NUCLEOTIDE SEQUENCE [LARGE SCALE GENOMIC DNA]</scope>
    <source>
        <strain evidence="7 8">DSM 46844</strain>
    </source>
</reference>
<evidence type="ECO:0000313" key="8">
    <source>
        <dbReference type="Proteomes" id="UP000219514"/>
    </source>
</evidence>
<dbReference type="CDD" id="cd00616">
    <property type="entry name" value="AHBA_syn"/>
    <property type="match status" value="1"/>
</dbReference>
<keyword evidence="8" id="KW-1185">Reference proteome</keyword>
<dbReference type="PANTHER" id="PTHR30244">
    <property type="entry name" value="TRANSAMINASE"/>
    <property type="match status" value="1"/>
</dbReference>
<sequence length="431" mass="46422">MRSAEDMSSGAEPLTDARLTGLAVLGGAPAFDRPRHVGRPNLGDRDRLLARIDGMLDRLWFTNGGPLVQEFEEAVASIAGVRHCVATCNGTLALEILIRAVGLTDEVITTPFTFVATPHSLRWQGITPVFADIDPRTHNIDPAQVERLITPRTTGILGVHVWGRPCAVDDLQAIADRHGLPLLFDASHGLGCSSGGRMIGSFGAAETFSFHATKFVNAFEGGAIVTDDDDLAERARLIRNFGFADYDQVRSLGTNGKMSEVAAAMGLTSLEARDRFIAVNHQNYDAYRRGLDGVPGVELIFYDDEEATTRQYIVVEVDESAGLSRDDLCQVLWAENVLARRYFYPGCHRAEPYVSEQGPDQLRMPMTDRLAAQVLTLPTGTGVSTADIEVITGLVRRAVSAGPALAAALPRRPGTPPAAVPVPPDEQPDGG</sequence>
<dbReference type="InterPro" id="IPR015424">
    <property type="entry name" value="PyrdxlP-dep_Trfase"/>
</dbReference>
<organism evidence="7 8">
    <name type="scientific">Geodermatophilus sabuli</name>
    <dbReference type="NCBI Taxonomy" id="1564158"/>
    <lineage>
        <taxon>Bacteria</taxon>
        <taxon>Bacillati</taxon>
        <taxon>Actinomycetota</taxon>
        <taxon>Actinomycetes</taxon>
        <taxon>Geodermatophilales</taxon>
        <taxon>Geodermatophilaceae</taxon>
        <taxon>Geodermatophilus</taxon>
    </lineage>
</organism>
<feature type="compositionally biased region" description="Pro residues" evidence="6">
    <location>
        <begin position="413"/>
        <end position="425"/>
    </location>
</feature>
<dbReference type="Gene3D" id="3.90.1150.10">
    <property type="entry name" value="Aspartate Aminotransferase, domain 1"/>
    <property type="match status" value="1"/>
</dbReference>
<comment type="similarity">
    <text evidence="2 5">Belongs to the DegT/DnrJ/EryC1 family.</text>
</comment>
<dbReference type="PANTHER" id="PTHR30244:SF9">
    <property type="entry name" value="PROTEIN RV3402C"/>
    <property type="match status" value="1"/>
</dbReference>
<protein>
    <submittedName>
        <fullName evidence="7">dTDP-4-amino-4,6-dideoxygalactose transaminase</fullName>
    </submittedName>
</protein>
<evidence type="ECO:0000256" key="2">
    <source>
        <dbReference type="ARBA" id="ARBA00037999"/>
    </source>
</evidence>
<gene>
    <name evidence="7" type="ORF">SAMN06893097_11239</name>
</gene>
<dbReference type="PIRSF" id="PIRSF000390">
    <property type="entry name" value="PLP_StrS"/>
    <property type="match status" value="1"/>
</dbReference>
<evidence type="ECO:0000256" key="6">
    <source>
        <dbReference type="SAM" id="MobiDB-lite"/>
    </source>
</evidence>
<dbReference type="Pfam" id="PF01041">
    <property type="entry name" value="DegT_DnrJ_EryC1"/>
    <property type="match status" value="1"/>
</dbReference>
<dbReference type="EMBL" id="OBDO01000012">
    <property type="protein sequence ID" value="SNX98744.1"/>
    <property type="molecule type" value="Genomic_DNA"/>
</dbReference>
<evidence type="ECO:0000256" key="5">
    <source>
        <dbReference type="RuleBase" id="RU004508"/>
    </source>
</evidence>
<feature type="active site" description="Proton acceptor" evidence="3">
    <location>
        <position position="214"/>
    </location>
</feature>
<dbReference type="InterPro" id="IPR015421">
    <property type="entry name" value="PyrdxlP-dep_Trfase_major"/>
</dbReference>
<evidence type="ECO:0000256" key="1">
    <source>
        <dbReference type="ARBA" id="ARBA00022898"/>
    </source>
</evidence>
<name>A0A285EKQ8_9ACTN</name>
<accession>A0A285EKQ8</accession>
<evidence type="ECO:0000256" key="3">
    <source>
        <dbReference type="PIRSR" id="PIRSR000390-1"/>
    </source>
</evidence>
<dbReference type="Gene3D" id="3.40.640.10">
    <property type="entry name" value="Type I PLP-dependent aspartate aminotransferase-like (Major domain)"/>
    <property type="match status" value="1"/>
</dbReference>